<accession>W9ZFA6</accession>
<dbReference type="EMBL" id="JH659353">
    <property type="protein sequence ID" value="EXK26978.1"/>
    <property type="molecule type" value="Genomic_DNA"/>
</dbReference>
<sequence length="58" mass="6482">MISLWTKSIFSVPPSGRRLVVAVPVCDKLLDQEKKRMAEDGNQDKDDCMKTPEVQGCS</sequence>
<dbReference type="AlphaFoldDB" id="W9ZFA6"/>
<feature type="compositionally biased region" description="Basic and acidic residues" evidence="1">
    <location>
        <begin position="36"/>
        <end position="50"/>
    </location>
</feature>
<dbReference type="VEuPathDB" id="FungiDB:FOMG_16418"/>
<dbReference type="Proteomes" id="UP000030703">
    <property type="component" value="Unassembled WGS sequence"/>
</dbReference>
<organism evidence="2">
    <name type="scientific">Fusarium oxysporum f. sp. melonis 26406</name>
    <dbReference type="NCBI Taxonomy" id="1089452"/>
    <lineage>
        <taxon>Eukaryota</taxon>
        <taxon>Fungi</taxon>
        <taxon>Dikarya</taxon>
        <taxon>Ascomycota</taxon>
        <taxon>Pezizomycotina</taxon>
        <taxon>Sordariomycetes</taxon>
        <taxon>Hypocreomycetidae</taxon>
        <taxon>Hypocreales</taxon>
        <taxon>Nectriaceae</taxon>
        <taxon>Fusarium</taxon>
        <taxon>Fusarium oxysporum species complex</taxon>
    </lineage>
</organism>
<gene>
    <name evidence="2" type="ORF">FOMG_16418</name>
</gene>
<dbReference type="HOGENOM" id="CLU_2979167_0_0_1"/>
<reference evidence="2" key="2">
    <citation type="submission" date="2012-05" db="EMBL/GenBank/DDBJ databases">
        <title>Annotation of the Genome Sequence of Fusarium oxysporum f. sp. melonis 26406.</title>
        <authorList>
            <consortium name="The Broad Institute Genomics Platform"/>
            <person name="Ma L.-J."/>
            <person name="Corby-Kistler H."/>
            <person name="Broz K."/>
            <person name="Gale L.R."/>
            <person name="Jonkers W."/>
            <person name="O'Donnell K."/>
            <person name="Ploetz R."/>
            <person name="Steinberg C."/>
            <person name="Schwartz D.C."/>
            <person name="VanEtten H."/>
            <person name="Zhou S."/>
            <person name="Young S.K."/>
            <person name="Zeng Q."/>
            <person name="Gargeya S."/>
            <person name="Fitzgerald M."/>
            <person name="Abouelleil A."/>
            <person name="Alvarado L."/>
            <person name="Chapman S.B."/>
            <person name="Gainer-Dewar J."/>
            <person name="Goldberg J."/>
            <person name="Griggs A."/>
            <person name="Gujja S."/>
            <person name="Hansen M."/>
            <person name="Howarth C."/>
            <person name="Imamovic A."/>
            <person name="Ireland A."/>
            <person name="Larimer J."/>
            <person name="McCowan C."/>
            <person name="Murphy C."/>
            <person name="Pearson M."/>
            <person name="Poon T.W."/>
            <person name="Priest M."/>
            <person name="Roberts A."/>
            <person name="Saif S."/>
            <person name="Shea T."/>
            <person name="Sykes S."/>
            <person name="Wortman J."/>
            <person name="Nusbaum C."/>
            <person name="Birren B."/>
        </authorList>
    </citation>
    <scope>NUCLEOTIDE SEQUENCE</scope>
    <source>
        <strain evidence="2">26406</strain>
    </source>
</reference>
<evidence type="ECO:0000256" key="1">
    <source>
        <dbReference type="SAM" id="MobiDB-lite"/>
    </source>
</evidence>
<evidence type="ECO:0000313" key="2">
    <source>
        <dbReference type="EMBL" id="EXK26978.1"/>
    </source>
</evidence>
<name>W9ZFA6_FUSOX</name>
<proteinExistence type="predicted"/>
<protein>
    <submittedName>
        <fullName evidence="2">Uncharacterized protein</fullName>
    </submittedName>
</protein>
<feature type="region of interest" description="Disordered" evidence="1">
    <location>
        <begin position="36"/>
        <end position="58"/>
    </location>
</feature>
<reference evidence="2" key="1">
    <citation type="submission" date="2012-04" db="EMBL/GenBank/DDBJ databases">
        <title>The Genome Sequence of Fusarium oxysporum melonis.</title>
        <authorList>
            <consortium name="The Broad Institute Genome Sequencing Platform"/>
            <person name="Ma L.-J."/>
            <person name="Gale L.R."/>
            <person name="Schwartz D.C."/>
            <person name="Zhou S."/>
            <person name="Corby-Kistler H."/>
            <person name="Young S.K."/>
            <person name="Zeng Q."/>
            <person name="Gargeya S."/>
            <person name="Fitzgerald M."/>
            <person name="Haas B."/>
            <person name="Abouelleil A."/>
            <person name="Alvarado L."/>
            <person name="Arachchi H.M."/>
            <person name="Berlin A."/>
            <person name="Brown A."/>
            <person name="Chapman S.B."/>
            <person name="Chen Z."/>
            <person name="Dunbar C."/>
            <person name="Freedman E."/>
            <person name="Gearin G."/>
            <person name="Goldberg J."/>
            <person name="Griggs A."/>
            <person name="Gujja S."/>
            <person name="Heiman D."/>
            <person name="Howarth C."/>
            <person name="Larson L."/>
            <person name="Lui A."/>
            <person name="MacDonald P.J.P."/>
            <person name="Montmayeur A."/>
            <person name="Murphy C."/>
            <person name="Neiman D."/>
            <person name="Pearson M."/>
            <person name="Priest M."/>
            <person name="Roberts A."/>
            <person name="Saif S."/>
            <person name="Shea T."/>
            <person name="Shenoy N."/>
            <person name="Sisk P."/>
            <person name="Stolte C."/>
            <person name="Sykes S."/>
            <person name="Wortman J."/>
            <person name="Nusbaum C."/>
            <person name="Birren B."/>
        </authorList>
    </citation>
    <scope>NUCLEOTIDE SEQUENCE</scope>
    <source>
        <strain evidence="2">26406</strain>
    </source>
</reference>